<sequence>MVPSIQKGFADVPRIDLTGGPTPLYRATGLENALRREGIEAGIYLKRDDLIPIGGGGNKLRKLQYHMASVIAAGHDTVITFGGLQSNHARLTAAVCARLGLECHLILTQEVDINTADYNHNGNVLLNRIFGAQCHVLARGASAQDNAVVLCDQLTLRGKSVAVIPVGGSTPLGALGYADCAVEISQQADAGGLNLKGITVANGSSGTQAGLIAGWCAMARDPRIINGFAVMNSAAGAVKKTTELATSTLELAGFNHGLAHAVQVDDSQLGAAYGQPTRAMLEAVALLARTEGLLLDPVYSGKAFAGLLSQLRQGAYQQGEDVVFVMTGGAPGLYAYQATLADAWDGLISR</sequence>
<accession>A0ABR9A5K1</accession>
<dbReference type="InterPro" id="IPR027278">
    <property type="entry name" value="ACCD_DCysDesulf"/>
</dbReference>
<evidence type="ECO:0000313" key="6">
    <source>
        <dbReference type="Proteomes" id="UP000625247"/>
    </source>
</evidence>
<feature type="domain" description="Tryptophan synthase beta chain-like PALP" evidence="4">
    <location>
        <begin position="16"/>
        <end position="328"/>
    </location>
</feature>
<dbReference type="SUPFAM" id="SSF53686">
    <property type="entry name" value="Tryptophan synthase beta subunit-like PLP-dependent enzymes"/>
    <property type="match status" value="1"/>
</dbReference>
<reference evidence="5 6" key="1">
    <citation type="journal article" date="2020" name="FEMS Microbiol. Ecol.">
        <title>Temporal dynamics of bacterial communities during seed development and maturation.</title>
        <authorList>
            <person name="Chesneau G."/>
            <person name="Torres-Cortes G."/>
            <person name="Briand M."/>
            <person name="Darrasse A."/>
            <person name="Preveaux A."/>
            <person name="Marais C."/>
            <person name="Jacques M.A."/>
            <person name="Shade A."/>
            <person name="Barret M."/>
        </authorList>
    </citation>
    <scope>NUCLEOTIDE SEQUENCE [LARGE SCALE GENOMIC DNA]</scope>
    <source>
        <strain evidence="5 6">CFBP13723</strain>
    </source>
</reference>
<keyword evidence="3" id="KW-0663">Pyridoxal phosphate</keyword>
<dbReference type="InterPro" id="IPR036052">
    <property type="entry name" value="TrpB-like_PALP_sf"/>
</dbReference>
<protein>
    <submittedName>
        <fullName evidence="5">D-cysteine desulfhydrase family protein</fullName>
    </submittedName>
</protein>
<dbReference type="PANTHER" id="PTHR43780:SF2">
    <property type="entry name" value="1-AMINOCYCLOPROPANE-1-CARBOXYLATE DEAMINASE-RELATED"/>
    <property type="match status" value="1"/>
</dbReference>
<dbReference type="PANTHER" id="PTHR43780">
    <property type="entry name" value="1-AMINOCYCLOPROPANE-1-CARBOXYLATE DEAMINASE-RELATED"/>
    <property type="match status" value="1"/>
</dbReference>
<dbReference type="InterPro" id="IPR001926">
    <property type="entry name" value="TrpB-like_PALP"/>
</dbReference>
<comment type="caution">
    <text evidence="5">The sequence shown here is derived from an EMBL/GenBank/DDBJ whole genome shotgun (WGS) entry which is preliminary data.</text>
</comment>
<dbReference type="PIRSF" id="PIRSF006278">
    <property type="entry name" value="ACCD_DCysDesulf"/>
    <property type="match status" value="1"/>
</dbReference>
<comment type="similarity">
    <text evidence="2">Belongs to the ACC deaminase/D-cysteine desulfhydrase family.</text>
</comment>
<gene>
    <name evidence="5" type="ORF">IFT62_08975</name>
</gene>
<proteinExistence type="inferred from homology"/>
<name>A0ABR9A5K1_9PSED</name>
<evidence type="ECO:0000313" key="5">
    <source>
        <dbReference type="EMBL" id="MBD8121342.1"/>
    </source>
</evidence>
<evidence type="ECO:0000259" key="4">
    <source>
        <dbReference type="Pfam" id="PF00291"/>
    </source>
</evidence>
<evidence type="ECO:0000256" key="3">
    <source>
        <dbReference type="ARBA" id="ARBA00022898"/>
    </source>
</evidence>
<dbReference type="Gene3D" id="3.40.50.1100">
    <property type="match status" value="2"/>
</dbReference>
<keyword evidence="6" id="KW-1185">Reference proteome</keyword>
<dbReference type="Proteomes" id="UP000625247">
    <property type="component" value="Unassembled WGS sequence"/>
</dbReference>
<organism evidence="5 6">
    <name type="scientific">Pseudomonas lutea</name>
    <dbReference type="NCBI Taxonomy" id="243924"/>
    <lineage>
        <taxon>Bacteria</taxon>
        <taxon>Pseudomonadati</taxon>
        <taxon>Pseudomonadota</taxon>
        <taxon>Gammaproteobacteria</taxon>
        <taxon>Pseudomonadales</taxon>
        <taxon>Pseudomonadaceae</taxon>
        <taxon>Pseudomonas</taxon>
    </lineage>
</organism>
<evidence type="ECO:0000256" key="1">
    <source>
        <dbReference type="ARBA" id="ARBA00001933"/>
    </source>
</evidence>
<dbReference type="Pfam" id="PF00291">
    <property type="entry name" value="PALP"/>
    <property type="match status" value="1"/>
</dbReference>
<evidence type="ECO:0000256" key="2">
    <source>
        <dbReference type="ARBA" id="ARBA00008639"/>
    </source>
</evidence>
<comment type="cofactor">
    <cofactor evidence="1">
        <name>pyridoxal 5'-phosphate</name>
        <dbReference type="ChEBI" id="CHEBI:597326"/>
    </cofactor>
</comment>
<dbReference type="RefSeq" id="WP_191943886.1">
    <property type="nucleotide sequence ID" value="NZ_JACYNP010000003.1"/>
</dbReference>
<dbReference type="EMBL" id="JACYNP010000003">
    <property type="protein sequence ID" value="MBD8121342.1"/>
    <property type="molecule type" value="Genomic_DNA"/>
</dbReference>